<accession>A0ABR1V275</accession>
<dbReference type="Proteomes" id="UP001433268">
    <property type="component" value="Unassembled WGS sequence"/>
</dbReference>
<name>A0ABR1V275_9PEZI</name>
<organism evidence="1 2">
    <name type="scientific">Apiospora hydei</name>
    <dbReference type="NCBI Taxonomy" id="1337664"/>
    <lineage>
        <taxon>Eukaryota</taxon>
        <taxon>Fungi</taxon>
        <taxon>Dikarya</taxon>
        <taxon>Ascomycota</taxon>
        <taxon>Pezizomycotina</taxon>
        <taxon>Sordariomycetes</taxon>
        <taxon>Xylariomycetidae</taxon>
        <taxon>Amphisphaeriales</taxon>
        <taxon>Apiosporaceae</taxon>
        <taxon>Apiospora</taxon>
    </lineage>
</organism>
<protein>
    <submittedName>
        <fullName evidence="1">Uncharacterized protein</fullName>
    </submittedName>
</protein>
<reference evidence="1 2" key="1">
    <citation type="submission" date="2023-01" db="EMBL/GenBank/DDBJ databases">
        <title>Analysis of 21 Apiospora genomes using comparative genomics revels a genus with tremendous synthesis potential of carbohydrate active enzymes and secondary metabolites.</title>
        <authorList>
            <person name="Sorensen T."/>
        </authorList>
    </citation>
    <scope>NUCLEOTIDE SEQUENCE [LARGE SCALE GENOMIC DNA]</scope>
    <source>
        <strain evidence="1 2">CBS 114990</strain>
    </source>
</reference>
<dbReference type="InterPro" id="IPR031100">
    <property type="entry name" value="LOG_fam"/>
</dbReference>
<evidence type="ECO:0000313" key="2">
    <source>
        <dbReference type="Proteomes" id="UP001433268"/>
    </source>
</evidence>
<dbReference type="Pfam" id="PF03641">
    <property type="entry name" value="Lysine_decarbox"/>
    <property type="match status" value="1"/>
</dbReference>
<proteinExistence type="predicted"/>
<dbReference type="RefSeq" id="XP_066662049.1">
    <property type="nucleotide sequence ID" value="XM_066816357.1"/>
</dbReference>
<dbReference type="PANTHER" id="PTHR31223:SF70">
    <property type="entry name" value="LOG FAMILY PROTEIN YJL055W"/>
    <property type="match status" value="1"/>
</dbReference>
<dbReference type="SUPFAM" id="SSF102405">
    <property type="entry name" value="MCP/YpsA-like"/>
    <property type="match status" value="1"/>
</dbReference>
<comment type="caution">
    <text evidence="1">The sequence shown here is derived from an EMBL/GenBank/DDBJ whole genome shotgun (WGS) entry which is preliminary data.</text>
</comment>
<evidence type="ECO:0000313" key="1">
    <source>
        <dbReference type="EMBL" id="KAK8065295.1"/>
    </source>
</evidence>
<sequence>MTVRHGIRWRIPLPSFSASRTSTPSSNLNPNATSRKVKICVYCGSAKGNDPAHLQAARDLGRLMAENDISLGESHWLWSLLISMPANRDKVYGGGTVGLMGEVAKTIVSISGPSAVHGIIPEALVKWERDDTYSTKTDSNGYHLPEENVYGRTTVVKDMHTRKKMMAQEVLESAPGSGFIALSGGFGTMEELLETATWNQLGIHDKGVCVLNINGFYDGLLQWLKKSVEEGFVKHANADILVTASDAKGAIEALRNYKVSEARYGLSWDNE</sequence>
<dbReference type="NCBIfam" id="TIGR00730">
    <property type="entry name" value="Rossman fold protein, TIGR00730 family"/>
    <property type="match status" value="1"/>
</dbReference>
<dbReference type="PANTHER" id="PTHR31223">
    <property type="entry name" value="LOG FAMILY PROTEIN YJL055W"/>
    <property type="match status" value="1"/>
</dbReference>
<dbReference type="EMBL" id="JAQQWN010000009">
    <property type="protein sequence ID" value="KAK8065295.1"/>
    <property type="molecule type" value="Genomic_DNA"/>
</dbReference>
<dbReference type="InterPro" id="IPR005269">
    <property type="entry name" value="LOG"/>
</dbReference>
<dbReference type="Gene3D" id="3.40.50.450">
    <property type="match status" value="1"/>
</dbReference>
<gene>
    <name evidence="1" type="ORF">PG997_012042</name>
</gene>
<keyword evidence="2" id="KW-1185">Reference proteome</keyword>
<dbReference type="GeneID" id="92049417"/>